<comment type="caution">
    <text evidence="1">The sequence shown here is derived from an EMBL/GenBank/DDBJ whole genome shotgun (WGS) entry which is preliminary data.</text>
</comment>
<name>A0A9D1DQ88_9FIRM</name>
<dbReference type="EMBL" id="DVHF01000051">
    <property type="protein sequence ID" value="HIR56953.1"/>
    <property type="molecule type" value="Genomic_DNA"/>
</dbReference>
<sequence>MKNIRTNIYHCSNPQENPLPAWITAPKKPKVQDIETMEQEKIRKFKECPDSFFPSFCPRSKPGKFRP</sequence>
<dbReference type="Proteomes" id="UP000886785">
    <property type="component" value="Unassembled WGS sequence"/>
</dbReference>
<reference evidence="1" key="1">
    <citation type="submission" date="2020-10" db="EMBL/GenBank/DDBJ databases">
        <authorList>
            <person name="Gilroy R."/>
        </authorList>
    </citation>
    <scope>NUCLEOTIDE SEQUENCE</scope>
    <source>
        <strain evidence="1">ChiSjej1B19-7085</strain>
    </source>
</reference>
<protein>
    <submittedName>
        <fullName evidence="1">Uncharacterized protein</fullName>
    </submittedName>
</protein>
<organism evidence="1 2">
    <name type="scientific">Candidatus Gallacutalibacter pullicola</name>
    <dbReference type="NCBI Taxonomy" id="2840830"/>
    <lineage>
        <taxon>Bacteria</taxon>
        <taxon>Bacillati</taxon>
        <taxon>Bacillota</taxon>
        <taxon>Clostridia</taxon>
        <taxon>Eubacteriales</taxon>
        <taxon>Candidatus Gallacutalibacter</taxon>
    </lineage>
</organism>
<gene>
    <name evidence="1" type="ORF">IAA54_04730</name>
</gene>
<reference evidence="1" key="2">
    <citation type="journal article" date="2021" name="PeerJ">
        <title>Extensive microbial diversity within the chicken gut microbiome revealed by metagenomics and culture.</title>
        <authorList>
            <person name="Gilroy R."/>
            <person name="Ravi A."/>
            <person name="Getino M."/>
            <person name="Pursley I."/>
            <person name="Horton D.L."/>
            <person name="Alikhan N.F."/>
            <person name="Baker D."/>
            <person name="Gharbi K."/>
            <person name="Hall N."/>
            <person name="Watson M."/>
            <person name="Adriaenssens E.M."/>
            <person name="Foster-Nyarko E."/>
            <person name="Jarju S."/>
            <person name="Secka A."/>
            <person name="Antonio M."/>
            <person name="Oren A."/>
            <person name="Chaudhuri R.R."/>
            <person name="La Ragione R."/>
            <person name="Hildebrand F."/>
            <person name="Pallen M.J."/>
        </authorList>
    </citation>
    <scope>NUCLEOTIDE SEQUENCE</scope>
    <source>
        <strain evidence="1">ChiSjej1B19-7085</strain>
    </source>
</reference>
<dbReference type="AlphaFoldDB" id="A0A9D1DQ88"/>
<evidence type="ECO:0000313" key="2">
    <source>
        <dbReference type="Proteomes" id="UP000886785"/>
    </source>
</evidence>
<evidence type="ECO:0000313" key="1">
    <source>
        <dbReference type="EMBL" id="HIR56953.1"/>
    </source>
</evidence>
<accession>A0A9D1DQ88</accession>
<proteinExistence type="predicted"/>